<dbReference type="HOGENOM" id="CLU_3014866_0_0_1"/>
<protein>
    <submittedName>
        <fullName evidence="1">Uncharacterized protein</fullName>
    </submittedName>
</protein>
<dbReference type="EMBL" id="KN825596">
    <property type="protein sequence ID" value="KIK83352.1"/>
    <property type="molecule type" value="Genomic_DNA"/>
</dbReference>
<keyword evidence="2" id="KW-1185">Reference proteome</keyword>
<name>A0A0D0CKR2_9AGAM</name>
<gene>
    <name evidence="1" type="ORF">PAXRUDRAFT_832076</name>
</gene>
<accession>A0A0D0CKR2</accession>
<evidence type="ECO:0000313" key="1">
    <source>
        <dbReference type="EMBL" id="KIK83352.1"/>
    </source>
</evidence>
<sequence>MATTRGDMRHIPAALPSQLGTNVGIHADPPLPQNVAVDVLSYEIDDISLQIYDRPY</sequence>
<dbReference type="AlphaFoldDB" id="A0A0D0CKR2"/>
<evidence type="ECO:0000313" key="2">
    <source>
        <dbReference type="Proteomes" id="UP000054538"/>
    </source>
</evidence>
<dbReference type="Proteomes" id="UP000054538">
    <property type="component" value="Unassembled WGS sequence"/>
</dbReference>
<reference evidence="1 2" key="1">
    <citation type="submission" date="2014-04" db="EMBL/GenBank/DDBJ databases">
        <authorList>
            <consortium name="DOE Joint Genome Institute"/>
            <person name="Kuo A."/>
            <person name="Kohler A."/>
            <person name="Jargeat P."/>
            <person name="Nagy L.G."/>
            <person name="Floudas D."/>
            <person name="Copeland A."/>
            <person name="Barry K.W."/>
            <person name="Cichocki N."/>
            <person name="Veneault-Fourrey C."/>
            <person name="LaButti K."/>
            <person name="Lindquist E.A."/>
            <person name="Lipzen A."/>
            <person name="Lundell T."/>
            <person name="Morin E."/>
            <person name="Murat C."/>
            <person name="Sun H."/>
            <person name="Tunlid A."/>
            <person name="Henrissat B."/>
            <person name="Grigoriev I.V."/>
            <person name="Hibbett D.S."/>
            <person name="Martin F."/>
            <person name="Nordberg H.P."/>
            <person name="Cantor M.N."/>
            <person name="Hua S.X."/>
        </authorList>
    </citation>
    <scope>NUCLEOTIDE SEQUENCE [LARGE SCALE GENOMIC DNA]</scope>
    <source>
        <strain evidence="1 2">Ve08.2h10</strain>
    </source>
</reference>
<dbReference type="InParanoid" id="A0A0D0CKR2"/>
<proteinExistence type="predicted"/>
<reference evidence="2" key="2">
    <citation type="submission" date="2015-01" db="EMBL/GenBank/DDBJ databases">
        <title>Evolutionary Origins and Diversification of the Mycorrhizal Mutualists.</title>
        <authorList>
            <consortium name="DOE Joint Genome Institute"/>
            <consortium name="Mycorrhizal Genomics Consortium"/>
            <person name="Kohler A."/>
            <person name="Kuo A."/>
            <person name="Nagy L.G."/>
            <person name="Floudas D."/>
            <person name="Copeland A."/>
            <person name="Barry K.W."/>
            <person name="Cichocki N."/>
            <person name="Veneault-Fourrey C."/>
            <person name="LaButti K."/>
            <person name="Lindquist E.A."/>
            <person name="Lipzen A."/>
            <person name="Lundell T."/>
            <person name="Morin E."/>
            <person name="Murat C."/>
            <person name="Riley R."/>
            <person name="Ohm R."/>
            <person name="Sun H."/>
            <person name="Tunlid A."/>
            <person name="Henrissat B."/>
            <person name="Grigoriev I.V."/>
            <person name="Hibbett D.S."/>
            <person name="Martin F."/>
        </authorList>
    </citation>
    <scope>NUCLEOTIDE SEQUENCE [LARGE SCALE GENOMIC DNA]</scope>
    <source>
        <strain evidence="2">Ve08.2h10</strain>
    </source>
</reference>
<organism evidence="1 2">
    <name type="scientific">Paxillus rubicundulus Ve08.2h10</name>
    <dbReference type="NCBI Taxonomy" id="930991"/>
    <lineage>
        <taxon>Eukaryota</taxon>
        <taxon>Fungi</taxon>
        <taxon>Dikarya</taxon>
        <taxon>Basidiomycota</taxon>
        <taxon>Agaricomycotina</taxon>
        <taxon>Agaricomycetes</taxon>
        <taxon>Agaricomycetidae</taxon>
        <taxon>Boletales</taxon>
        <taxon>Paxilineae</taxon>
        <taxon>Paxillaceae</taxon>
        <taxon>Paxillus</taxon>
    </lineage>
</organism>